<dbReference type="Proteomes" id="UP001145145">
    <property type="component" value="Unassembled WGS sequence"/>
</dbReference>
<proteinExistence type="predicted"/>
<evidence type="ECO:0000256" key="1">
    <source>
        <dbReference type="SAM" id="SignalP"/>
    </source>
</evidence>
<evidence type="ECO:0008006" key="4">
    <source>
        <dbReference type="Google" id="ProtNLM"/>
    </source>
</evidence>
<gene>
    <name evidence="2" type="ORF">Selli1_25210</name>
</gene>
<keyword evidence="3" id="KW-1185">Reference proteome</keyword>
<feature type="signal peptide" evidence="1">
    <location>
        <begin position="1"/>
        <end position="26"/>
    </location>
</feature>
<dbReference type="RefSeq" id="WP_281873170.1">
    <property type="nucleotide sequence ID" value="NZ_BSBO01000027.1"/>
</dbReference>
<comment type="caution">
    <text evidence="2">The sequence shown here is derived from an EMBL/GenBank/DDBJ whole genome shotgun (WGS) entry which is preliminary data.</text>
</comment>
<dbReference type="EMBL" id="BSBO01000027">
    <property type="protein sequence ID" value="GLG05347.1"/>
    <property type="molecule type" value="Genomic_DNA"/>
</dbReference>
<keyword evidence="1" id="KW-0732">Signal</keyword>
<organism evidence="2 3">
    <name type="scientific">Sellimonas catena</name>
    <dbReference type="NCBI Taxonomy" id="2994035"/>
    <lineage>
        <taxon>Bacteria</taxon>
        <taxon>Bacillati</taxon>
        <taxon>Bacillota</taxon>
        <taxon>Clostridia</taxon>
        <taxon>Lachnospirales</taxon>
        <taxon>Lachnospiraceae</taxon>
        <taxon>Sellimonas</taxon>
    </lineage>
</organism>
<reference evidence="2 3" key="1">
    <citation type="journal article" date="2023" name="Int. J. Syst. Evol. Microbiol.">
        <title>Sellimonas catena sp. nov., isolated from human faeces.</title>
        <authorList>
            <person name="Hisatomi A."/>
            <person name="Ohkuma M."/>
            <person name="Sakamoto M."/>
        </authorList>
    </citation>
    <scope>NUCLEOTIDE SEQUENCE [LARGE SCALE GENOMIC DNA]</scope>
    <source>
        <strain evidence="2 3">12EGH17</strain>
    </source>
</reference>
<dbReference type="AlphaFoldDB" id="A0A9W6FCV0"/>
<evidence type="ECO:0000313" key="3">
    <source>
        <dbReference type="Proteomes" id="UP001145145"/>
    </source>
</evidence>
<evidence type="ECO:0000313" key="2">
    <source>
        <dbReference type="EMBL" id="GLG05347.1"/>
    </source>
</evidence>
<accession>A0A9W6FCV0</accession>
<protein>
    <recommendedName>
        <fullName evidence="4">WxL domain-containing protein</fullName>
    </recommendedName>
</protein>
<feature type="chain" id="PRO_5040983656" description="WxL domain-containing protein" evidence="1">
    <location>
        <begin position="27"/>
        <end position="316"/>
    </location>
</feature>
<name>A0A9W6FCV0_9FIRM</name>
<sequence length="316" mass="32812">MGFRKILSGAVATAMISTMLCGTAFAAEPADGSYTGEIHFLNANGTGNNSMCDPIFVHEADVELTADSAELTFYVAYPIPAFPDQGTDGTVKDVKFTVDGTEYTAESDIATKPEKEFDTTAALFGVNAGDVLPTQVLTVELPRDVLDDLEAGTVAASAYVNVVMNSTQNFFVKVTDLQAAGGSQEPGGDTQNQQNMQITADVQEVVSEPEYTVTVPESASMGTLSTEKDNVTGYSVEVDAANLNGELTISAPAAGSLTNGDNTLAFANSFGSQSVTEDATGQKLNGTLTVSGEDVAKAAAGNYTGTTTFMISYAAN</sequence>